<dbReference type="PRINTS" id="PR01438">
    <property type="entry name" value="UNVRSLSTRESS"/>
</dbReference>
<name>A0A6J4ZNI9_9BURK</name>
<dbReference type="CDD" id="cd00293">
    <property type="entry name" value="USP-like"/>
    <property type="match status" value="2"/>
</dbReference>
<dbReference type="RefSeq" id="WP_035483335.1">
    <property type="nucleotide sequence ID" value="NZ_CADFGL010000001.1"/>
</dbReference>
<dbReference type="AlphaFoldDB" id="A0A6J4ZNI9"/>
<feature type="domain" description="UspA" evidence="2">
    <location>
        <begin position="173"/>
        <end position="313"/>
    </location>
</feature>
<sequence>MSATPSADSASSHGIKRILIAVDSSSAAARAAAYIRYMAVPGVRVRIVSVAENPAVLVPLGSLADAELQTIRRELFHDASEAVANAKEIFAPLDAEVDVEVLERSRRGGYTANTLIDAATEWQADLVVVGARHHHGLLRWVEGTVSESVTTQASCSVIIVPASYEGEIHPFPRRILFALDGSQASLDALRFGLLFATPESSLRAVYVVDRAVRLTDLIPIHVLEDAFKDEGNTILAAAARVFANLANHVETGLVKTKRTGDDVPHTIVREARRWHADLVVVGTHGRRGLARWFLGSVADRTARITDTPLLLARPRPNSSS</sequence>
<gene>
    <name evidence="3" type="ORF">LMG22037_00052</name>
</gene>
<organism evidence="3 4">
    <name type="scientific">Paraburkholderia phenoliruptrix</name>
    <dbReference type="NCBI Taxonomy" id="252970"/>
    <lineage>
        <taxon>Bacteria</taxon>
        <taxon>Pseudomonadati</taxon>
        <taxon>Pseudomonadota</taxon>
        <taxon>Betaproteobacteria</taxon>
        <taxon>Burkholderiales</taxon>
        <taxon>Burkholderiaceae</taxon>
        <taxon>Paraburkholderia</taxon>
    </lineage>
</organism>
<evidence type="ECO:0000259" key="2">
    <source>
        <dbReference type="Pfam" id="PF00582"/>
    </source>
</evidence>
<evidence type="ECO:0000313" key="4">
    <source>
        <dbReference type="Proteomes" id="UP000494249"/>
    </source>
</evidence>
<dbReference type="PANTHER" id="PTHR46268:SF6">
    <property type="entry name" value="UNIVERSAL STRESS PROTEIN UP12"/>
    <property type="match status" value="1"/>
</dbReference>
<comment type="similarity">
    <text evidence="1">Belongs to the universal stress protein A family.</text>
</comment>
<feature type="domain" description="UspA" evidence="2">
    <location>
        <begin position="15"/>
        <end position="161"/>
    </location>
</feature>
<dbReference type="InterPro" id="IPR006016">
    <property type="entry name" value="UspA"/>
</dbReference>
<accession>A0A6J4ZNI9</accession>
<dbReference type="InterPro" id="IPR006015">
    <property type="entry name" value="Universal_stress_UspA"/>
</dbReference>
<evidence type="ECO:0000256" key="1">
    <source>
        <dbReference type="ARBA" id="ARBA00008791"/>
    </source>
</evidence>
<protein>
    <submittedName>
        <fullName evidence="3">Universal stress protein/MSMEI_3859</fullName>
    </submittedName>
</protein>
<proteinExistence type="inferred from homology"/>
<dbReference type="Proteomes" id="UP000494249">
    <property type="component" value="Unassembled WGS sequence"/>
</dbReference>
<dbReference type="SUPFAM" id="SSF52402">
    <property type="entry name" value="Adenine nucleotide alpha hydrolases-like"/>
    <property type="match status" value="2"/>
</dbReference>
<dbReference type="EMBL" id="CADIKB010000001">
    <property type="protein sequence ID" value="CAB3638276.1"/>
    <property type="molecule type" value="Genomic_DNA"/>
</dbReference>
<evidence type="ECO:0000313" key="3">
    <source>
        <dbReference type="EMBL" id="CAB3638276.1"/>
    </source>
</evidence>
<dbReference type="InterPro" id="IPR014729">
    <property type="entry name" value="Rossmann-like_a/b/a_fold"/>
</dbReference>
<reference evidence="3 4" key="1">
    <citation type="submission" date="2020-04" db="EMBL/GenBank/DDBJ databases">
        <authorList>
            <person name="De Canck E."/>
        </authorList>
    </citation>
    <scope>NUCLEOTIDE SEQUENCE [LARGE SCALE GENOMIC DNA]</scope>
    <source>
        <strain evidence="3 4">LMG 22037</strain>
    </source>
</reference>
<dbReference type="Gene3D" id="3.40.50.620">
    <property type="entry name" value="HUPs"/>
    <property type="match status" value="2"/>
</dbReference>
<dbReference type="Pfam" id="PF00582">
    <property type="entry name" value="Usp"/>
    <property type="match status" value="2"/>
</dbReference>
<dbReference type="PANTHER" id="PTHR46268">
    <property type="entry name" value="STRESS RESPONSE PROTEIN NHAX"/>
    <property type="match status" value="1"/>
</dbReference>